<dbReference type="Proteomes" id="UP000000238">
    <property type="component" value="Chromosome"/>
</dbReference>
<feature type="chain" id="PRO_5004215844" evidence="5">
    <location>
        <begin position="25"/>
        <end position="954"/>
    </location>
</feature>
<dbReference type="Gene3D" id="1.10.760.10">
    <property type="entry name" value="Cytochrome c-like domain"/>
    <property type="match status" value="1"/>
</dbReference>
<dbReference type="InterPro" id="IPR036909">
    <property type="entry name" value="Cyt_c-like_dom_sf"/>
</dbReference>
<evidence type="ECO:0000256" key="2">
    <source>
        <dbReference type="ARBA" id="ARBA00022723"/>
    </source>
</evidence>
<keyword evidence="1 4" id="KW-0349">Heme</keyword>
<dbReference type="PANTHER" id="PTHR30600:SF4">
    <property type="entry name" value="CYTOCHROME C DOMAIN-CONTAINING PROTEIN"/>
    <property type="match status" value="1"/>
</dbReference>
<dbReference type="EMBL" id="CP000155">
    <property type="protein sequence ID" value="ABC28422.1"/>
    <property type="molecule type" value="Genomic_DNA"/>
</dbReference>
<dbReference type="OrthoDB" id="9805202at2"/>
<keyword evidence="2 4" id="KW-0479">Metal-binding</keyword>
<accession>Q2SLQ2</accession>
<dbReference type="PANTHER" id="PTHR30600">
    <property type="entry name" value="CYTOCHROME C PEROXIDASE-RELATED"/>
    <property type="match status" value="1"/>
</dbReference>
<dbReference type="InterPro" id="IPR009056">
    <property type="entry name" value="Cyt_c-like_dom"/>
</dbReference>
<dbReference type="GO" id="GO:0009055">
    <property type="term" value="F:electron transfer activity"/>
    <property type="evidence" value="ECO:0007669"/>
    <property type="project" value="InterPro"/>
</dbReference>
<dbReference type="SUPFAM" id="SSF46626">
    <property type="entry name" value="Cytochrome c"/>
    <property type="match status" value="1"/>
</dbReference>
<evidence type="ECO:0000256" key="1">
    <source>
        <dbReference type="ARBA" id="ARBA00022617"/>
    </source>
</evidence>
<evidence type="ECO:0000259" key="6">
    <source>
        <dbReference type="PROSITE" id="PS51007"/>
    </source>
</evidence>
<dbReference type="AlphaFoldDB" id="Q2SLQ2"/>
<dbReference type="eggNOG" id="COG3488">
    <property type="taxonomic scope" value="Bacteria"/>
</dbReference>
<organism evidence="7 8">
    <name type="scientific">Hahella chejuensis (strain KCTC 2396)</name>
    <dbReference type="NCBI Taxonomy" id="349521"/>
    <lineage>
        <taxon>Bacteria</taxon>
        <taxon>Pseudomonadati</taxon>
        <taxon>Pseudomonadota</taxon>
        <taxon>Gammaproteobacteria</taxon>
        <taxon>Oceanospirillales</taxon>
        <taxon>Hahellaceae</taxon>
        <taxon>Hahella</taxon>
    </lineage>
</organism>
<dbReference type="PROSITE" id="PS51007">
    <property type="entry name" value="CYTC"/>
    <property type="match status" value="1"/>
</dbReference>
<dbReference type="GO" id="GO:0046872">
    <property type="term" value="F:metal ion binding"/>
    <property type="evidence" value="ECO:0007669"/>
    <property type="project" value="UniProtKB-KW"/>
</dbReference>
<dbReference type="GO" id="GO:0020037">
    <property type="term" value="F:heme binding"/>
    <property type="evidence" value="ECO:0007669"/>
    <property type="project" value="InterPro"/>
</dbReference>
<feature type="signal peptide" evidence="5">
    <location>
        <begin position="1"/>
        <end position="24"/>
    </location>
</feature>
<evidence type="ECO:0000313" key="7">
    <source>
        <dbReference type="EMBL" id="ABC28422.1"/>
    </source>
</evidence>
<dbReference type="KEGG" id="hch:HCH_01565"/>
<protein>
    <submittedName>
        <fullName evidence="7">Predicted thiol oxidoreductase</fullName>
    </submittedName>
</protein>
<dbReference type="InterPro" id="IPR010538">
    <property type="entry name" value="DHOR"/>
</dbReference>
<evidence type="ECO:0000256" key="3">
    <source>
        <dbReference type="ARBA" id="ARBA00023004"/>
    </source>
</evidence>
<gene>
    <name evidence="7" type="ordered locus">HCH_01565</name>
</gene>
<evidence type="ECO:0000313" key="8">
    <source>
        <dbReference type="Proteomes" id="UP000000238"/>
    </source>
</evidence>
<dbReference type="InterPro" id="IPR051395">
    <property type="entry name" value="Cytochrome_c_Peroxidase/MauG"/>
</dbReference>
<dbReference type="HOGENOM" id="CLU_308992_0_0_6"/>
<dbReference type="Pfam" id="PF06537">
    <property type="entry name" value="DHOR"/>
    <property type="match status" value="2"/>
</dbReference>
<evidence type="ECO:0000256" key="4">
    <source>
        <dbReference type="PROSITE-ProRule" id="PRU00433"/>
    </source>
</evidence>
<evidence type="ECO:0000256" key="5">
    <source>
        <dbReference type="SAM" id="SignalP"/>
    </source>
</evidence>
<keyword evidence="8" id="KW-1185">Reference proteome</keyword>
<keyword evidence="3 4" id="KW-0408">Iron</keyword>
<dbReference type="GO" id="GO:0004130">
    <property type="term" value="F:cytochrome-c peroxidase activity"/>
    <property type="evidence" value="ECO:0007669"/>
    <property type="project" value="TreeGrafter"/>
</dbReference>
<keyword evidence="5" id="KW-0732">Signal</keyword>
<proteinExistence type="predicted"/>
<dbReference type="RefSeq" id="WP_011395495.1">
    <property type="nucleotide sequence ID" value="NC_007645.1"/>
</dbReference>
<sequence>MKTKDSIMDKLLTTLLLLSGTAYAADPGDPREFTQTLQMNGGSAMLRFHSPQALNLRSPTERVYINYRINGSQIQVEELTETASQTDFEAQISGLNDGDRIEYYYTQVLDAQFAELPVDSGWFKYKVGEGFSKPAYPLTFTFGGRFRDRHEGEGRFDHYVAGYTSGTSYIATFKDWGDRLEMTVVTDDPTDNGDIRWSDHIGVPDPLNKQDVCYRAEFDKGGDMEQVNANTWRYVINDVKEGQLIDLEWTFKRASTDQQYYNDIFRIRIGEGRLSQERQHPYFSPGGDTTPNIIQDKQFLFAQHVVNIGGQEMKDFLAGKTLFDTDFGESNPDIALHAPQTKYDCIGDQPSPKQFIDFPQRARTPVTLANQLGPQFNNSSCFACHTNDGRGTPPEPGQPMQSMLLALSVAGTDAHGGPAPHPTYGSQLQDKSVNGGSGEGQASVTYQSITRNHIGGGTYTLRKPIYDWTLDSPINSGDILFSPRIAPQLTGMGLIDAISDATLLAFADPDDANGDGISGKANYVWDRQSQSMRLGKYGWKAGQPTVLQQTAKAAHEDMGVTNPIFGNGAEFSMEDLHKIESYVRHLAVPPNLEFFADEASQASKLRGKELFKEANCSGCHIPTMTTSPDFEVVSLRNQVIQPFSDFLLHDMGPELADKRPEYAATGYEWRTPPLWAIGHFAEVNGNARYLHDGRATSIEEAIMWHGGEAAASRDAFSAMSPSEREDLIAYTRFPFVDPVADGGPAVKTPSASIVSPTQGSQVQRDFDLTFTLRNWEMNVDGRHLHWFVDGVDQGERYDASTIAISGLSDGEHTIAVKLANADHQFVGGAQVNVKVGGDAPGPDPQPQGITKNADGSVTYSITLPSRMERVQLFVEKNGGSGYFWAPMLKADGVLQNGAQEAANSDGSYRYSITHPASHYAQVQTLRHRFYAYSPAAGQLFQPGPGDALGEVFNY</sequence>
<feature type="domain" description="Cytochrome c" evidence="6">
    <location>
        <begin position="602"/>
        <end position="735"/>
    </location>
</feature>
<dbReference type="STRING" id="349521.HCH_01565"/>
<reference evidence="7 8" key="1">
    <citation type="journal article" date="2005" name="Nucleic Acids Res.">
        <title>Genomic blueprint of Hahella chejuensis, a marine microbe producing an algicidal agent.</title>
        <authorList>
            <person name="Jeong H."/>
            <person name="Yim J.H."/>
            <person name="Lee C."/>
            <person name="Choi S.-H."/>
            <person name="Park Y.K."/>
            <person name="Yoon S.H."/>
            <person name="Hur C.-G."/>
            <person name="Kang H.-Y."/>
            <person name="Kim D."/>
            <person name="Lee H.H."/>
            <person name="Park K.H."/>
            <person name="Park S.-H."/>
            <person name="Park H.-S."/>
            <person name="Lee H.K."/>
            <person name="Oh T.K."/>
            <person name="Kim J.F."/>
        </authorList>
    </citation>
    <scope>NUCLEOTIDE SEQUENCE [LARGE SCALE GENOMIC DNA]</scope>
    <source>
        <strain evidence="7 8">KCTC 2396</strain>
    </source>
</reference>
<name>Q2SLQ2_HAHCH</name>